<dbReference type="EMBL" id="VNKQ01000013">
    <property type="protein sequence ID" value="KAG0647053.1"/>
    <property type="molecule type" value="Genomic_DNA"/>
</dbReference>
<dbReference type="GO" id="GO:0000494">
    <property type="term" value="P:box C/D sno(s)RNA 3'-end processing"/>
    <property type="evidence" value="ECO:0007669"/>
    <property type="project" value="TreeGrafter"/>
</dbReference>
<accession>A0A9P7AUR3</accession>
<dbReference type="InterPro" id="IPR026992">
    <property type="entry name" value="DIOX_N"/>
</dbReference>
<dbReference type="OrthoDB" id="5596992at2759"/>
<dbReference type="AlphaFoldDB" id="A0A9P7AUR3"/>
<dbReference type="GO" id="GO:0031428">
    <property type="term" value="C:box C/D methylation guide snoRNP complex"/>
    <property type="evidence" value="ECO:0007669"/>
    <property type="project" value="TreeGrafter"/>
</dbReference>
<dbReference type="PROSITE" id="PS51471">
    <property type="entry name" value="FE2OG_OXY"/>
    <property type="match status" value="1"/>
</dbReference>
<evidence type="ECO:0000259" key="2">
    <source>
        <dbReference type="PROSITE" id="PS51471"/>
    </source>
</evidence>
<dbReference type="Pfam" id="PF03171">
    <property type="entry name" value="2OG-FeII_Oxy"/>
    <property type="match status" value="1"/>
</dbReference>
<dbReference type="GO" id="GO:1990259">
    <property type="term" value="F:histone H2AQ104 methyltransferase activity"/>
    <property type="evidence" value="ECO:0007669"/>
    <property type="project" value="TreeGrafter"/>
</dbReference>
<organism evidence="3 4">
    <name type="scientific">Hyphodiscus hymeniophilus</name>
    <dbReference type="NCBI Taxonomy" id="353542"/>
    <lineage>
        <taxon>Eukaryota</taxon>
        <taxon>Fungi</taxon>
        <taxon>Dikarya</taxon>
        <taxon>Ascomycota</taxon>
        <taxon>Pezizomycotina</taxon>
        <taxon>Leotiomycetes</taxon>
        <taxon>Helotiales</taxon>
        <taxon>Hyphodiscaceae</taxon>
        <taxon>Hyphodiscus</taxon>
    </lineage>
</organism>
<dbReference type="PANTHER" id="PTHR10335:SF23">
    <property type="entry name" value="OB FOLD-CONTAINING PROTEIN, NUCLEIC ACID BINDING"/>
    <property type="match status" value="1"/>
</dbReference>
<dbReference type="Pfam" id="PF14226">
    <property type="entry name" value="DIOX_N"/>
    <property type="match status" value="1"/>
</dbReference>
<evidence type="ECO:0000313" key="3">
    <source>
        <dbReference type="EMBL" id="KAG0647053.1"/>
    </source>
</evidence>
<dbReference type="Proteomes" id="UP000785200">
    <property type="component" value="Unassembled WGS sequence"/>
</dbReference>
<dbReference type="Gene3D" id="2.60.120.330">
    <property type="entry name" value="B-lactam Antibiotic, Isopenicillin N Synthase, Chain"/>
    <property type="match status" value="1"/>
</dbReference>
<dbReference type="PANTHER" id="PTHR10335">
    <property type="entry name" value="RRNA 2-O-METHYLTRANSFERASE FIBRILLARIN"/>
    <property type="match status" value="1"/>
</dbReference>
<feature type="region of interest" description="Disordered" evidence="1">
    <location>
        <begin position="944"/>
        <end position="984"/>
    </location>
</feature>
<reference evidence="3" key="1">
    <citation type="submission" date="2019-07" db="EMBL/GenBank/DDBJ databases">
        <title>Hyphodiscus hymeniophilus genome sequencing and assembly.</title>
        <authorList>
            <person name="Kramer G."/>
            <person name="Nodwell J."/>
        </authorList>
    </citation>
    <scope>NUCLEOTIDE SEQUENCE</scope>
    <source>
        <strain evidence="3">ATCC 34498</strain>
    </source>
</reference>
<dbReference type="InterPro" id="IPR018812">
    <property type="entry name" value="SAK_HAD"/>
</dbReference>
<evidence type="ECO:0000313" key="4">
    <source>
        <dbReference type="Proteomes" id="UP000785200"/>
    </source>
</evidence>
<proteinExistence type="predicted"/>
<dbReference type="InterPro" id="IPR005123">
    <property type="entry name" value="Oxoglu/Fe-dep_dioxygenase_dom"/>
</dbReference>
<evidence type="ECO:0000256" key="1">
    <source>
        <dbReference type="SAM" id="MobiDB-lite"/>
    </source>
</evidence>
<sequence length="984" mass="110575">MSPATIVEDLSSYEYPPQTSEKLDWVDLEALDLSKLSQPGGKRDLAGQILNFISNNGFFYVKNHGLSEEDIKRQYAIAQAFFNLELEEKEKYLANTAAGDFRGYKAKAKGDLEGRDNDERYNIPKFTPEHERPHPKIVLDHYEEIRAFSLHIHNNILLPLLRLFAHVLEMEDEDFFVHRHRYEEPGLEYLRYMKYHPSPNPLWAIGHTDYNTLTFLFHQPVAGLQVLTPEGWKYVRSNPGQIIVNVADALEFLSGGYLKSTVHRVVQPPVDQREKARLSLIYFARPEAQVKLEPVRSPLLERLGFQKDVEEGLGSVTAEEWAKARIAKDHRFRAGLVKERETEIIAGLLSKLRNTVIISIDSKASNSYGLVARLQATNDLNVRLWALKGLQLPLAKHQQQKVPQLLKVFRTLSAVLRSTMASSSGNGATVHTLTALNRWSVANKQLPVFNSPLPNNKIWAGPTIGLLQTQDTFAMGGWWHDARILAATGGGIEKEEPRAWEGWWNERIVELVQLSMQQKDAVTVLLTGRGETNFGELIQRMANSKGLDFDMVGLKPAAGPSNQKFSSTMAFKQEFLTSLMETYKNAEEIRIYEDRPRHVKGFREFFTDYNKRQNGIGGYPTRGPITAEVVQVADGATVLDPVDEVAEVQRILNDHNAVATGARGRKRLQIKKTVFYTGYLINETDSQRLLTLAQLPPNMPETEMKFHANNVLITPRPCNNSILEKVGGMGSKTTWEVTGTAVYENRIWAAKVQPVPETKKFYTENPVPIVVLALRKGAKPIDAGKIQNWQPVSKEKQIRFDSIVGEKVILRIEDEDPQEGEYESLFPNKSFKRKHAQDDEASIRHSSNSHDLGRESSNKRGAGYQQNNHGGGGRGGKNNYRGNNSRGGRGGGRGNGGSGRGRGRGGGYNYRSLDDVGEKSTGSPAANYNVAVAYEDFPPLQKQYQTPQQLVQQQFQQYQQYQQQMQGKGGNSSQQGGTGELQYF</sequence>
<dbReference type="Pfam" id="PF10307">
    <property type="entry name" value="HAD_SAK_1"/>
    <property type="match status" value="1"/>
</dbReference>
<gene>
    <name evidence="3" type="ORF">D0Z07_7006</name>
</gene>
<feature type="region of interest" description="Disordered" evidence="1">
    <location>
        <begin position="820"/>
        <end position="924"/>
    </location>
</feature>
<dbReference type="GO" id="GO:0044283">
    <property type="term" value="P:small molecule biosynthetic process"/>
    <property type="evidence" value="ECO:0007669"/>
    <property type="project" value="UniProtKB-ARBA"/>
</dbReference>
<name>A0A9P7AUR3_9HELO</name>
<feature type="compositionally biased region" description="Gly residues" evidence="1">
    <location>
        <begin position="885"/>
        <end position="908"/>
    </location>
</feature>
<feature type="domain" description="Fe2OG dioxygenase" evidence="2">
    <location>
        <begin position="186"/>
        <end position="286"/>
    </location>
</feature>
<dbReference type="GO" id="GO:0032040">
    <property type="term" value="C:small-subunit processome"/>
    <property type="evidence" value="ECO:0007669"/>
    <property type="project" value="TreeGrafter"/>
</dbReference>
<protein>
    <submittedName>
        <fullName evidence="3">Non sense mediated decay</fullName>
    </submittedName>
</protein>
<dbReference type="SUPFAM" id="SSF51197">
    <property type="entry name" value="Clavaminate synthase-like"/>
    <property type="match status" value="1"/>
</dbReference>
<dbReference type="InterPro" id="IPR044861">
    <property type="entry name" value="IPNS-like_FE2OG_OXY"/>
</dbReference>
<feature type="compositionally biased region" description="Low complexity" evidence="1">
    <location>
        <begin position="944"/>
        <end position="975"/>
    </location>
</feature>
<keyword evidence="4" id="KW-1185">Reference proteome</keyword>
<dbReference type="InterPro" id="IPR027443">
    <property type="entry name" value="IPNS-like_sf"/>
</dbReference>
<dbReference type="GO" id="GO:0003723">
    <property type="term" value="F:RNA binding"/>
    <property type="evidence" value="ECO:0007669"/>
    <property type="project" value="TreeGrafter"/>
</dbReference>
<comment type="caution">
    <text evidence="3">The sequence shown here is derived from an EMBL/GenBank/DDBJ whole genome shotgun (WGS) entry which is preliminary data.</text>
</comment>
<dbReference type="GO" id="GO:0008649">
    <property type="term" value="F:rRNA methyltransferase activity"/>
    <property type="evidence" value="ECO:0007669"/>
    <property type="project" value="TreeGrafter"/>
</dbReference>